<feature type="binding site" evidence="14">
    <location>
        <position position="139"/>
    </location>
    <ligand>
        <name>substrate</name>
    </ligand>
</feature>
<feature type="binding site" evidence="15 21">
    <location>
        <position position="52"/>
    </location>
    <ligand>
        <name>Ca(2+)</name>
        <dbReference type="ChEBI" id="CHEBI:29108"/>
        <label>1</label>
    </ligand>
</feature>
<feature type="binding site" description="axial binding residue" evidence="15">
    <location>
        <position position="169"/>
    </location>
    <ligand>
        <name>heme b</name>
        <dbReference type="ChEBI" id="CHEBI:60344"/>
    </ligand>
    <ligandPart>
        <name>Fe</name>
        <dbReference type="ChEBI" id="CHEBI:18248"/>
    </ligandPart>
</feature>
<evidence type="ECO:0000256" key="6">
    <source>
        <dbReference type="ARBA" id="ARBA00022837"/>
    </source>
</evidence>
<comment type="subcellular location">
    <subcellularLocation>
        <location evidence="18">Secreted</location>
    </subcellularLocation>
</comment>
<feature type="binding site" evidence="15 21">
    <location>
        <position position="48"/>
    </location>
    <ligand>
        <name>Ca(2+)</name>
        <dbReference type="ChEBI" id="CHEBI:29108"/>
        <label>1</label>
    </ligand>
</feature>
<comment type="cofactor">
    <cofactor evidence="15 18">
        <name>heme b</name>
        <dbReference type="ChEBI" id="CHEBI:60344"/>
    </cofactor>
    <text evidence="15 18">Binds 1 heme b (iron(II)-protoporphyrin IX) group per subunit.</text>
</comment>
<evidence type="ECO:0000256" key="3">
    <source>
        <dbReference type="ARBA" id="ARBA00022559"/>
    </source>
</evidence>
<protein>
    <recommendedName>
        <fullName evidence="18">Peroxidase</fullName>
        <ecNumber evidence="18">1.11.1.7</ecNumber>
    </recommendedName>
</protein>
<feature type="binding site" evidence="15 21">
    <location>
        <position position="46"/>
    </location>
    <ligand>
        <name>Ca(2+)</name>
        <dbReference type="ChEBI" id="CHEBI:29108"/>
        <label>1</label>
    </ligand>
</feature>
<organism evidence="20">
    <name type="scientific">Roystonea regia</name>
    <name type="common">Cuban royal palm</name>
    <dbReference type="NCBI Taxonomy" id="145709"/>
    <lineage>
        <taxon>Eukaryota</taxon>
        <taxon>Viridiplantae</taxon>
        <taxon>Streptophyta</taxon>
        <taxon>Embryophyta</taxon>
        <taxon>Tracheophyta</taxon>
        <taxon>Spermatophyta</taxon>
        <taxon>Magnoliopsida</taxon>
        <taxon>Liliopsida</taxon>
        <taxon>Arecaceae</taxon>
        <taxon>Arecoideae</taxon>
        <taxon>Roystoneeae</taxon>
        <taxon>Roystonea</taxon>
    </lineage>
</organism>
<dbReference type="GO" id="GO:0140825">
    <property type="term" value="F:lactoperoxidase activity"/>
    <property type="evidence" value="ECO:0007669"/>
    <property type="project" value="UniProtKB-EC"/>
</dbReference>
<keyword evidence="18" id="KW-0964">Secreted</keyword>
<evidence type="ECO:0000259" key="19">
    <source>
        <dbReference type="PROSITE" id="PS50873"/>
    </source>
</evidence>
<keyword evidence="6 15" id="KW-0106">Calcium</keyword>
<dbReference type="AlphaFoldDB" id="D1MPT2"/>
<feature type="disulfide bond" evidence="17 21">
    <location>
        <begin position="97"/>
        <end position="299"/>
    </location>
</feature>
<comment type="similarity">
    <text evidence="18">Belongs to the peroxidase family. Classical plant (class III) peroxidase subfamily.</text>
</comment>
<feature type="binding site" evidence="21">
    <location>
        <position position="173"/>
    </location>
    <ligand>
        <name>heme b</name>
        <dbReference type="ChEBI" id="CHEBI:60344"/>
    </ligand>
</feature>
<dbReference type="PRINTS" id="PR00461">
    <property type="entry name" value="PLPEROXIDASE"/>
</dbReference>
<sequence length="304" mass="31855">DLQIGFYNTSCPTAESLVQQAVAAAFANNSGIAPGLIRMHFHDCFVRGCDASVLLDSTANNTAEKDAIPNNPSLRGFEVITAAKSAVEAACPQTVSCADILAFAARDSANLAGNITYQVPSGRRDGTVSLASEANAQIPSPLFNATQLINSFANKTLTADEMVTLSGAHSIGVAHCSSFTNRLYNFNSGSGIDPTLSPSYAALLRNTCPANSTRFTPITVSLDIITPSVLDNMYYTGVQLTLGLLTSDQALVTEANLSAAVKANAMNLTAWASKFAQAMVKMGQIEVLTGTQGEIRTNCSVVNS</sequence>
<feature type="binding site" evidence="15 21">
    <location>
        <position position="226"/>
    </location>
    <ligand>
        <name>Ca(2+)</name>
        <dbReference type="ChEBI" id="CHEBI:29108"/>
        <label>2</label>
    </ligand>
</feature>
<evidence type="ECO:0000256" key="12">
    <source>
        <dbReference type="ARBA" id="ARBA00023324"/>
    </source>
</evidence>
<dbReference type="InterPro" id="IPR019794">
    <property type="entry name" value="Peroxidases_AS"/>
</dbReference>
<dbReference type="PRINTS" id="PR00458">
    <property type="entry name" value="PEROXIDASE"/>
</dbReference>
<evidence type="ECO:0000256" key="8">
    <source>
        <dbReference type="ARBA" id="ARBA00023004"/>
    </source>
</evidence>
<evidence type="ECO:0000256" key="9">
    <source>
        <dbReference type="ARBA" id="ARBA00023157"/>
    </source>
</evidence>
<comment type="catalytic activity">
    <reaction evidence="1 18">
        <text>2 a phenolic donor + H2O2 = 2 a phenolic radical donor + 2 H2O</text>
        <dbReference type="Rhea" id="RHEA:56136"/>
        <dbReference type="ChEBI" id="CHEBI:15377"/>
        <dbReference type="ChEBI" id="CHEBI:16240"/>
        <dbReference type="ChEBI" id="CHEBI:139520"/>
        <dbReference type="ChEBI" id="CHEBI:139521"/>
        <dbReference type="EC" id="1.11.1.7"/>
    </reaction>
</comment>
<feature type="binding site" evidence="15">
    <location>
        <position position="64"/>
    </location>
    <ligand>
        <name>Ca(2+)</name>
        <dbReference type="ChEBI" id="CHEBI:29108"/>
        <label>1</label>
    </ligand>
</feature>
<dbReference type="PANTHER" id="PTHR31235">
    <property type="entry name" value="PEROXIDASE 25-RELATED"/>
    <property type="match status" value="1"/>
</dbReference>
<dbReference type="SMR" id="D1MPT2"/>
<dbReference type="InterPro" id="IPR002016">
    <property type="entry name" value="Haem_peroxidase"/>
</dbReference>
<accession>D1MPT2</accession>
<dbReference type="GO" id="GO:0005576">
    <property type="term" value="C:extracellular region"/>
    <property type="evidence" value="ECO:0007669"/>
    <property type="project" value="UniProtKB-SubCell"/>
</dbReference>
<comment type="function">
    <text evidence="18">Removal of H(2)O(2), oxidation of toxic reductants, biosynthesis and degradation of lignin, suberization, auxin catabolism, response to environmental stresses such as wounding, pathogen attack and oxidative stress.</text>
</comment>
<keyword evidence="8 15" id="KW-0408">Iron</keyword>
<evidence type="ECO:0000313" key="20">
    <source>
        <dbReference type="PDB" id="3HDL"/>
    </source>
</evidence>
<feature type="domain" description="Plant heme peroxidase family profile" evidence="19">
    <location>
        <begin position="1"/>
        <end position="303"/>
    </location>
</feature>
<evidence type="ECO:0000256" key="7">
    <source>
        <dbReference type="ARBA" id="ARBA00023002"/>
    </source>
</evidence>
<comment type="cofactor">
    <cofactor evidence="15 18">
        <name>Ca(2+)</name>
        <dbReference type="ChEBI" id="CHEBI:29108"/>
    </cofactor>
    <text evidence="15 18">Binds 2 calcium ions per subunit.</text>
</comment>
<feature type="binding site" evidence="15 21">
    <location>
        <position position="231"/>
    </location>
    <ligand>
        <name>Ca(2+)</name>
        <dbReference type="ChEBI" id="CHEBI:29108"/>
        <label>2</label>
    </ligand>
</feature>
<keyword evidence="12 18" id="KW-0376">Hydrogen peroxide</keyword>
<feature type="binding site" evidence="21">
    <location>
        <position position="75"/>
    </location>
    <ligand>
        <name>heme b</name>
        <dbReference type="ChEBI" id="CHEBI:60344"/>
    </ligand>
</feature>
<feature type="binding site" evidence="15 21">
    <location>
        <position position="43"/>
    </location>
    <ligand>
        <name>Ca(2+)</name>
        <dbReference type="ChEBI" id="CHEBI:29108"/>
        <label>1</label>
    </ligand>
</feature>
<evidence type="ECO:0000256" key="1">
    <source>
        <dbReference type="ARBA" id="ARBA00000189"/>
    </source>
</evidence>
<dbReference type="FunFam" id="1.10.520.10:FF:000001">
    <property type="entry name" value="Peroxidase"/>
    <property type="match status" value="1"/>
</dbReference>
<dbReference type="PROSITE" id="PS00435">
    <property type="entry name" value="PEROXIDASE_1"/>
    <property type="match status" value="1"/>
</dbReference>
<dbReference type="PROSITE" id="PS50873">
    <property type="entry name" value="PEROXIDASE_4"/>
    <property type="match status" value="1"/>
</dbReference>
<keyword evidence="9 17" id="KW-1015">Disulfide bond</keyword>
<keyword evidence="20 21" id="KW-0002">3D-structure</keyword>
<dbReference type="InterPro" id="IPR019793">
    <property type="entry name" value="Peroxidases_heam-ligand_BS"/>
</dbReference>
<feature type="binding site" evidence="21">
    <location>
        <position position="175"/>
    </location>
    <ligand>
        <name>heme b</name>
        <dbReference type="ChEBI" id="CHEBI:60344"/>
    </ligand>
</feature>
<dbReference type="Pfam" id="PF00141">
    <property type="entry name" value="peroxidase"/>
    <property type="match status" value="1"/>
</dbReference>
<evidence type="ECO:0000256" key="18">
    <source>
        <dbReference type="RuleBase" id="RU362060"/>
    </source>
</evidence>
<keyword evidence="7 18" id="KW-0560">Oxidoreductase</keyword>
<comment type="similarity">
    <text evidence="2">Belongs to the peroxidase family. Ascorbate peroxidase subfamily.</text>
</comment>
<feature type="binding site" evidence="15 21">
    <location>
        <position position="223"/>
    </location>
    <ligand>
        <name>Ca(2+)</name>
        <dbReference type="ChEBI" id="CHEBI:29108"/>
        <label>2</label>
    </ligand>
</feature>
<feature type="disulfide bond" evidence="17 21">
    <location>
        <begin position="44"/>
        <end position="49"/>
    </location>
</feature>
<dbReference type="CDD" id="cd00693">
    <property type="entry name" value="secretory_peroxidase"/>
    <property type="match status" value="1"/>
</dbReference>
<dbReference type="GO" id="GO:0042744">
    <property type="term" value="P:hydrogen peroxide catabolic process"/>
    <property type="evidence" value="ECO:0007669"/>
    <property type="project" value="UniProtKB-KW"/>
</dbReference>
<feature type="binding site" evidence="15 21">
    <location>
        <position position="50"/>
    </location>
    <ligand>
        <name>Ca(2+)</name>
        <dbReference type="ChEBI" id="CHEBI:29108"/>
        <label>1</label>
    </ligand>
</feature>
<evidence type="ECO:0000256" key="5">
    <source>
        <dbReference type="ARBA" id="ARBA00022723"/>
    </source>
</evidence>
<dbReference type="Gene3D" id="1.10.520.10">
    <property type="match status" value="1"/>
</dbReference>
<evidence type="ECO:0000256" key="13">
    <source>
        <dbReference type="PIRSR" id="PIRSR600823-1"/>
    </source>
</evidence>
<dbReference type="GO" id="GO:0046872">
    <property type="term" value="F:metal ion binding"/>
    <property type="evidence" value="ECO:0007669"/>
    <property type="project" value="UniProtKB-UniRule"/>
</dbReference>
<feature type="disulfide bond" evidence="17 21">
    <location>
        <begin position="176"/>
        <end position="208"/>
    </location>
</feature>
<evidence type="ECO:0000256" key="4">
    <source>
        <dbReference type="ARBA" id="ARBA00022617"/>
    </source>
</evidence>
<feature type="glycosylation site" description="N-linked (GlcNAc...) asparagine" evidence="21">
    <location>
        <position position="154"/>
    </location>
</feature>
<evidence type="ECO:0000256" key="14">
    <source>
        <dbReference type="PIRSR" id="PIRSR600823-2"/>
    </source>
</evidence>
<keyword evidence="3 18" id="KW-0575">Peroxidase</keyword>
<keyword evidence="4 18" id="KW-0349">Heme</keyword>
<dbReference type="FunFam" id="1.10.420.10:FF:000001">
    <property type="entry name" value="Peroxidase"/>
    <property type="match status" value="1"/>
</dbReference>
<dbReference type="SUPFAM" id="SSF48113">
    <property type="entry name" value="Heme-dependent peroxidases"/>
    <property type="match status" value="1"/>
</dbReference>
<feature type="binding site" evidence="21">
    <location>
        <position position="178"/>
    </location>
    <ligand>
        <name>heme b</name>
        <dbReference type="ChEBI" id="CHEBI:60344"/>
    </ligand>
</feature>
<evidence type="ECO:0007829" key="21">
    <source>
        <dbReference type="PDB" id="3HDL"/>
    </source>
</evidence>
<evidence type="ECO:0000256" key="15">
    <source>
        <dbReference type="PIRSR" id="PIRSR600823-3"/>
    </source>
</evidence>
<proteinExistence type="evidence at protein level"/>
<feature type="glycosylation site" description="N-linked (GlcNAc...) asparagine" evidence="21">
    <location>
        <position position="114"/>
    </location>
</feature>
<feature type="active site" description="Proton acceptor" evidence="13">
    <location>
        <position position="42"/>
    </location>
</feature>
<dbReference type="EC" id="1.11.1.7" evidence="18"/>
<feature type="binding site" evidence="21">
    <location>
        <position position="170"/>
    </location>
    <ligand>
        <name>Ca(2+)</name>
        <dbReference type="ChEBI" id="CHEBI:29108"/>
        <label>2</label>
    </ligand>
</feature>
<feature type="binding site" evidence="21">
    <location>
        <position position="169"/>
    </location>
    <ligand>
        <name>heme b</name>
        <dbReference type="ChEBI" id="CHEBI:60344"/>
        <note>axial binding residue</note>
    </ligand>
    <ligandPart>
        <name>Fe</name>
        <dbReference type="ChEBI" id="CHEBI:18248"/>
    </ligandPart>
</feature>
<dbReference type="GO" id="GO:0006979">
    <property type="term" value="P:response to oxidative stress"/>
    <property type="evidence" value="ECO:0007669"/>
    <property type="project" value="UniProtKB-UniRule"/>
</dbReference>
<name>D1MPT2_ROYRE</name>
<keyword evidence="11" id="KW-0873">Pyrrolidone carboxylic acid</keyword>
<dbReference type="PDBsum" id="3HDL"/>
<feature type="binding site" evidence="21">
    <location>
        <position position="229"/>
    </location>
    <ligand>
        <name>Ca(2+)</name>
        <dbReference type="ChEBI" id="CHEBI:29108"/>
        <label>2</label>
    </ligand>
</feature>
<dbReference type="InterPro" id="IPR010255">
    <property type="entry name" value="Haem_peroxidase_sf"/>
</dbReference>
<reference evidence="20 21" key="1">
    <citation type="journal article" date="2010" name="J. Struct. Biol.">
        <title>Crystal structure and statistical coupling analysis of highly glycosylated peroxidase from royal palm tree (Roystonea regia).</title>
        <authorList>
            <person name="Watanabe L."/>
            <person name="de Moura P.R."/>
            <person name="Bleicher L."/>
            <person name="Nascimento A.S."/>
            <person name="Zamorano L.S."/>
            <person name="Calvete J.J."/>
            <person name="Sanz L."/>
            <person name="Perez A."/>
            <person name="Bursakov S."/>
            <person name="Roig M.G."/>
            <person name="Shnyrov V.L."/>
            <person name="Polikarpov I."/>
        </authorList>
    </citation>
    <scope>X-RAY CRYSTALLOGRAPHY (1.85 ANGSTROMS) IN COMPLEX WITH CALCIUM AND HEME</scope>
    <scope>GLYCOSYLATION AT ASN-8; ASN-28; ASN-114; ASN-144; ASN-154; ASN-211; ASN-256; ASN-267 AND ASN-298</scope>
    <scope>DISULFIDE BONDS</scope>
</reference>
<evidence type="ECO:0000256" key="16">
    <source>
        <dbReference type="PIRSR" id="PIRSR600823-4"/>
    </source>
</evidence>
<dbReference type="InterPro" id="IPR000823">
    <property type="entry name" value="Peroxidase_pln"/>
</dbReference>
<dbReference type="PROSITE" id="PS00436">
    <property type="entry name" value="PEROXIDASE_2"/>
    <property type="match status" value="1"/>
</dbReference>
<feature type="glycosylation site" description="N-linked (GlcNAc...) asparagine" evidence="21">
    <location>
        <position position="256"/>
    </location>
</feature>
<evidence type="ECO:0000256" key="11">
    <source>
        <dbReference type="ARBA" id="ARBA00023283"/>
    </source>
</evidence>
<dbReference type="Gene3D" id="1.10.420.10">
    <property type="entry name" value="Peroxidase, domain 2"/>
    <property type="match status" value="1"/>
</dbReference>
<dbReference type="EvolutionaryTrace" id="D1MPT2"/>
<feature type="site" description="Transition state stabilizer" evidence="16">
    <location>
        <position position="38"/>
    </location>
</feature>
<keyword evidence="10" id="KW-0325">Glycoprotein</keyword>
<feature type="disulfide bond" evidence="17 21">
    <location>
        <begin position="11"/>
        <end position="91"/>
    </location>
</feature>
<evidence type="ECO:0000256" key="2">
    <source>
        <dbReference type="ARBA" id="ARBA00006873"/>
    </source>
</evidence>
<feature type="binding site" evidence="21">
    <location>
        <position position="41"/>
    </location>
    <ligand>
        <name>heme b</name>
        <dbReference type="ChEBI" id="CHEBI:60344"/>
    </ligand>
</feature>
<dbReference type="PDB" id="3HDL">
    <property type="method" value="X-ray"/>
    <property type="resolution" value="1.85 A"/>
    <property type="chains" value="A=1-304"/>
</dbReference>
<dbReference type="GO" id="GO:0020037">
    <property type="term" value="F:heme binding"/>
    <property type="evidence" value="ECO:0007669"/>
    <property type="project" value="UniProtKB-UniRule"/>
</dbReference>
<evidence type="ECO:0000256" key="17">
    <source>
        <dbReference type="PIRSR" id="PIRSR600823-5"/>
    </source>
</evidence>
<dbReference type="InterPro" id="IPR033905">
    <property type="entry name" value="Secretory_peroxidase"/>
</dbReference>
<evidence type="ECO:0000256" key="10">
    <source>
        <dbReference type="ARBA" id="ARBA00023180"/>
    </source>
</evidence>
<keyword evidence="5 15" id="KW-0479">Metal-binding</keyword>